<dbReference type="GO" id="GO:0005975">
    <property type="term" value="P:carbohydrate metabolic process"/>
    <property type="evidence" value="ECO:0007669"/>
    <property type="project" value="InterPro"/>
</dbReference>
<dbReference type="Gene3D" id="3.30.379.10">
    <property type="entry name" value="Chitobiase/beta-hexosaminidase domain 2-like"/>
    <property type="match status" value="1"/>
</dbReference>
<dbReference type="InterPro" id="IPR015882">
    <property type="entry name" value="HEX_bac_N"/>
</dbReference>
<dbReference type="InterPro" id="IPR025705">
    <property type="entry name" value="Beta_hexosaminidase_sua/sub"/>
</dbReference>
<dbReference type="Pfam" id="PF00728">
    <property type="entry name" value="Glyco_hydro_20"/>
    <property type="match status" value="1"/>
</dbReference>
<dbReference type="Gene3D" id="3.20.20.80">
    <property type="entry name" value="Glycosidases"/>
    <property type="match status" value="1"/>
</dbReference>
<dbReference type="InterPro" id="IPR029018">
    <property type="entry name" value="Hex-like_dom2"/>
</dbReference>
<evidence type="ECO:0000256" key="2">
    <source>
        <dbReference type="ARBA" id="ARBA00006285"/>
    </source>
</evidence>
<name>A0A1I0WNQ0_9PSEU</name>
<comment type="similarity">
    <text evidence="2">Belongs to the glycosyl hydrolase 20 family.</text>
</comment>
<evidence type="ECO:0000256" key="3">
    <source>
        <dbReference type="ARBA" id="ARBA00012663"/>
    </source>
</evidence>
<dbReference type="PRINTS" id="PR00738">
    <property type="entry name" value="GLHYDRLASE20"/>
</dbReference>
<dbReference type="GO" id="GO:0004563">
    <property type="term" value="F:beta-N-acetylhexosaminidase activity"/>
    <property type="evidence" value="ECO:0007669"/>
    <property type="project" value="UniProtKB-EC"/>
</dbReference>
<evidence type="ECO:0000313" key="10">
    <source>
        <dbReference type="Proteomes" id="UP000243799"/>
    </source>
</evidence>
<dbReference type="RefSeq" id="WP_245788154.1">
    <property type="nucleotide sequence ID" value="NZ_FOKG01000002.1"/>
</dbReference>
<proteinExistence type="inferred from homology"/>
<evidence type="ECO:0000313" key="9">
    <source>
        <dbReference type="EMBL" id="SFA89623.1"/>
    </source>
</evidence>
<dbReference type="InterPro" id="IPR015883">
    <property type="entry name" value="Glyco_hydro_20_cat"/>
</dbReference>
<dbReference type="STRING" id="490629.SAMN05216266_10262"/>
<dbReference type="PANTHER" id="PTHR22600:SF57">
    <property type="entry name" value="BETA-N-ACETYLHEXOSAMINIDASE"/>
    <property type="match status" value="1"/>
</dbReference>
<dbReference type="InterPro" id="IPR017853">
    <property type="entry name" value="GH"/>
</dbReference>
<dbReference type="Proteomes" id="UP000243799">
    <property type="component" value="Unassembled WGS sequence"/>
</dbReference>
<evidence type="ECO:0000256" key="5">
    <source>
        <dbReference type="ARBA" id="ARBA00023295"/>
    </source>
</evidence>
<dbReference type="Pfam" id="PF02838">
    <property type="entry name" value="Glyco_hydro_20b"/>
    <property type="match status" value="1"/>
</dbReference>
<feature type="active site" description="Proton donor" evidence="6">
    <location>
        <position position="311"/>
    </location>
</feature>
<dbReference type="SUPFAM" id="SSF55545">
    <property type="entry name" value="beta-N-acetylhexosaminidase-like domain"/>
    <property type="match status" value="1"/>
</dbReference>
<protein>
    <recommendedName>
        <fullName evidence="3">beta-N-acetylhexosaminidase</fullName>
        <ecNumber evidence="3">3.2.1.52</ecNumber>
    </recommendedName>
</protein>
<feature type="domain" description="Beta-hexosaminidase bacterial type N-terminal" evidence="8">
    <location>
        <begin position="7"/>
        <end position="128"/>
    </location>
</feature>
<gene>
    <name evidence="9" type="ORF">SAMN05216266_10262</name>
</gene>
<dbReference type="GO" id="GO:0030203">
    <property type="term" value="P:glycosaminoglycan metabolic process"/>
    <property type="evidence" value="ECO:0007669"/>
    <property type="project" value="TreeGrafter"/>
</dbReference>
<accession>A0A1I0WNQ0</accession>
<dbReference type="EC" id="3.2.1.52" evidence="3"/>
<reference evidence="10" key="1">
    <citation type="submission" date="2016-10" db="EMBL/GenBank/DDBJ databases">
        <authorList>
            <person name="Varghese N."/>
            <person name="Submissions S."/>
        </authorList>
    </citation>
    <scope>NUCLEOTIDE SEQUENCE [LARGE SCALE GENOMIC DNA]</scope>
    <source>
        <strain evidence="10">CGMCC 4.3568</strain>
    </source>
</reference>
<dbReference type="PIRSF" id="PIRSF001093">
    <property type="entry name" value="B-hxosamndse_ab_euk"/>
    <property type="match status" value="1"/>
</dbReference>
<dbReference type="SUPFAM" id="SSF51445">
    <property type="entry name" value="(Trans)glycosidases"/>
    <property type="match status" value="1"/>
</dbReference>
<keyword evidence="4" id="KW-0378">Hydrolase</keyword>
<dbReference type="PANTHER" id="PTHR22600">
    <property type="entry name" value="BETA-HEXOSAMINIDASE"/>
    <property type="match status" value="1"/>
</dbReference>
<evidence type="ECO:0000259" key="7">
    <source>
        <dbReference type="Pfam" id="PF00728"/>
    </source>
</evidence>
<evidence type="ECO:0000259" key="8">
    <source>
        <dbReference type="Pfam" id="PF02838"/>
    </source>
</evidence>
<dbReference type="EMBL" id="FOKG01000002">
    <property type="protein sequence ID" value="SFA89623.1"/>
    <property type="molecule type" value="Genomic_DNA"/>
</dbReference>
<dbReference type="AlphaFoldDB" id="A0A1I0WNQ0"/>
<keyword evidence="5" id="KW-0326">Glycosidase</keyword>
<evidence type="ECO:0000256" key="1">
    <source>
        <dbReference type="ARBA" id="ARBA00001231"/>
    </source>
</evidence>
<comment type="catalytic activity">
    <reaction evidence="1">
        <text>Hydrolysis of terminal non-reducing N-acetyl-D-hexosamine residues in N-acetyl-beta-D-hexosaminides.</text>
        <dbReference type="EC" id="3.2.1.52"/>
    </reaction>
</comment>
<organism evidence="9 10">
    <name type="scientific">Amycolatopsis marina</name>
    <dbReference type="NCBI Taxonomy" id="490629"/>
    <lineage>
        <taxon>Bacteria</taxon>
        <taxon>Bacillati</taxon>
        <taxon>Actinomycetota</taxon>
        <taxon>Actinomycetes</taxon>
        <taxon>Pseudonocardiales</taxon>
        <taxon>Pseudonocardiaceae</taxon>
        <taxon>Amycolatopsis</taxon>
    </lineage>
</organism>
<evidence type="ECO:0000256" key="4">
    <source>
        <dbReference type="ARBA" id="ARBA00022801"/>
    </source>
</evidence>
<keyword evidence="10" id="KW-1185">Reference proteome</keyword>
<sequence length="514" mass="57463">MTDPARYALIPEPTHLTPRAASFRIAGETTVFIAPGAETAGRALERAIGPSLPGNAQDADIRISIVPEGQGTNGYRLDISTDRIDILGTDATGAFYGVQTLRQLLPPDSEAPERPGRTLTVPCVQIEDFPRFAWRGLMLDVARHFMPVDFLRRVIDVLSLHKLDVLHLHLTDDQGWRIEVPGYPRLTEVSAWRTETVIGHDSAVPTWDLRYDGRSHGGFYSTAELSDLVAYAEERHVTIIPEVDMPGHMQAAIAAYPDLGNGIAEPEVRRRWNISTQILSLNEPAMRFCRDVLTEVTRIFPSEFIHCGGDEVPTDEWRMSPQVQQRIKDLGLPDETALQGWFTRQIAAFLDEHGRRLVGWDEVLDARPLPANCVVMPWRGDTAVRNALNAGVDVVMTPAQHLYLNYNQSTDVHAEPLAIGGFVPLSMVHAYTPGRFGDRVLGAQAQLWTEYIDSPELAEYMLFPRLCAFAEAVWRQGTSPDAPDFARFLERLRPHLSRLDALGVRYRPLDAKPD</sequence>
<feature type="domain" description="Glycoside hydrolase family 20 catalytic" evidence="7">
    <location>
        <begin position="132"/>
        <end position="476"/>
    </location>
</feature>
<evidence type="ECO:0000256" key="6">
    <source>
        <dbReference type="PIRSR" id="PIRSR625705-1"/>
    </source>
</evidence>
<dbReference type="GO" id="GO:0016020">
    <property type="term" value="C:membrane"/>
    <property type="evidence" value="ECO:0007669"/>
    <property type="project" value="TreeGrafter"/>
</dbReference>
<dbReference type="CDD" id="cd06563">
    <property type="entry name" value="GH20_chitobiase-like"/>
    <property type="match status" value="1"/>
</dbReference>